<accession>A0A3B0YMZ5</accession>
<comment type="subcellular location">
    <subcellularLocation>
        <location evidence="1">Cell membrane</location>
        <topology evidence="1">Multi-pass membrane protein</topology>
    </subcellularLocation>
</comment>
<name>A0A3B0YMZ5_9ZZZZ</name>
<feature type="transmembrane region" description="Helical" evidence="6">
    <location>
        <begin position="170"/>
        <end position="196"/>
    </location>
</feature>
<keyword evidence="3 6" id="KW-0812">Transmembrane</keyword>
<keyword evidence="2" id="KW-1003">Cell membrane</keyword>
<dbReference type="PANTHER" id="PTHR30294:SF29">
    <property type="entry name" value="MULTIDRUG ABC TRANSPORTER PERMEASE YBHS-RELATED"/>
    <property type="match status" value="1"/>
</dbReference>
<gene>
    <name evidence="7" type="ORF">MNBD_GAMMA12-1389</name>
</gene>
<feature type="transmembrane region" description="Helical" evidence="6">
    <location>
        <begin position="138"/>
        <end position="163"/>
    </location>
</feature>
<sequence length="248" mass="27720">MLFAIARNDFKSLFRIPLGWIILALSQFLLTTIYYVAINHYLNKQYLAIPVNGVSDGVISTLFGSSAYILLIITPILAMRAISSERQKNTFVLLLAAPISEFSLLFGKLLGLLFFLSIQLVCMLLMSLLLAFGATLDYGVLFCSLAGLLLLTITCTSISLYIASMTAQAAVAISGAMSVLIFMFFLESMALTRFYWLDQTLTWLSLFSHLESFLNGNINSRDIIYYCIISSATLYLTLLRLRTLRQYA</sequence>
<evidence type="ECO:0000256" key="1">
    <source>
        <dbReference type="ARBA" id="ARBA00004651"/>
    </source>
</evidence>
<dbReference type="Pfam" id="PF12679">
    <property type="entry name" value="ABC2_membrane_2"/>
    <property type="match status" value="1"/>
</dbReference>
<evidence type="ECO:0000256" key="3">
    <source>
        <dbReference type="ARBA" id="ARBA00022692"/>
    </source>
</evidence>
<evidence type="ECO:0000256" key="4">
    <source>
        <dbReference type="ARBA" id="ARBA00022989"/>
    </source>
</evidence>
<dbReference type="GO" id="GO:0140359">
    <property type="term" value="F:ABC-type transporter activity"/>
    <property type="evidence" value="ECO:0007669"/>
    <property type="project" value="InterPro"/>
</dbReference>
<feature type="transmembrane region" description="Helical" evidence="6">
    <location>
        <begin position="57"/>
        <end position="78"/>
    </location>
</feature>
<evidence type="ECO:0000256" key="6">
    <source>
        <dbReference type="SAM" id="Phobius"/>
    </source>
</evidence>
<feature type="transmembrane region" description="Helical" evidence="6">
    <location>
        <begin position="223"/>
        <end position="241"/>
    </location>
</feature>
<evidence type="ECO:0000313" key="7">
    <source>
        <dbReference type="EMBL" id="VAW76642.1"/>
    </source>
</evidence>
<protein>
    <submittedName>
        <fullName evidence="7">Uncharacterized protein</fullName>
    </submittedName>
</protein>
<dbReference type="AlphaFoldDB" id="A0A3B0YMZ5"/>
<organism evidence="7">
    <name type="scientific">hydrothermal vent metagenome</name>
    <dbReference type="NCBI Taxonomy" id="652676"/>
    <lineage>
        <taxon>unclassified sequences</taxon>
        <taxon>metagenomes</taxon>
        <taxon>ecological metagenomes</taxon>
    </lineage>
</organism>
<feature type="transmembrane region" description="Helical" evidence="6">
    <location>
        <begin position="12"/>
        <end position="37"/>
    </location>
</feature>
<dbReference type="InterPro" id="IPR051449">
    <property type="entry name" value="ABC-2_transporter_component"/>
</dbReference>
<reference evidence="7" key="1">
    <citation type="submission" date="2018-06" db="EMBL/GenBank/DDBJ databases">
        <authorList>
            <person name="Zhirakovskaya E."/>
        </authorList>
    </citation>
    <scope>NUCLEOTIDE SEQUENCE</scope>
</reference>
<dbReference type="PANTHER" id="PTHR30294">
    <property type="entry name" value="MEMBRANE COMPONENT OF ABC TRANSPORTER YHHJ-RELATED"/>
    <property type="match status" value="1"/>
</dbReference>
<evidence type="ECO:0000256" key="2">
    <source>
        <dbReference type="ARBA" id="ARBA00022475"/>
    </source>
</evidence>
<keyword evidence="4 6" id="KW-1133">Transmembrane helix</keyword>
<dbReference type="GO" id="GO:0005886">
    <property type="term" value="C:plasma membrane"/>
    <property type="evidence" value="ECO:0007669"/>
    <property type="project" value="UniProtKB-SubCell"/>
</dbReference>
<dbReference type="EMBL" id="UOFL01000111">
    <property type="protein sequence ID" value="VAW76642.1"/>
    <property type="molecule type" value="Genomic_DNA"/>
</dbReference>
<proteinExistence type="predicted"/>
<keyword evidence="5 6" id="KW-0472">Membrane</keyword>
<evidence type="ECO:0000256" key="5">
    <source>
        <dbReference type="ARBA" id="ARBA00023136"/>
    </source>
</evidence>
<feature type="transmembrane region" description="Helical" evidence="6">
    <location>
        <begin position="109"/>
        <end position="132"/>
    </location>
</feature>